<evidence type="ECO:0000313" key="1">
    <source>
        <dbReference type="Proteomes" id="UP000887565"/>
    </source>
</evidence>
<sequence>MAVSLIDSWMAYPQYTRFLLPPDTADIHTSCIPVHYCCVLLSRWDNFLIILPTHCLYSVNKAEINSGKVDIRYLENVHFLVEIGDSDIKMV</sequence>
<evidence type="ECO:0000313" key="2">
    <source>
        <dbReference type="WBParaSite" id="nRc.2.0.1.t30189-RA"/>
    </source>
</evidence>
<keyword evidence="1" id="KW-1185">Reference proteome</keyword>
<dbReference type="WBParaSite" id="nRc.2.0.1.t30189-RA">
    <property type="protein sequence ID" value="nRc.2.0.1.t30189-RA"/>
    <property type="gene ID" value="nRc.2.0.1.g30189"/>
</dbReference>
<protein>
    <submittedName>
        <fullName evidence="2">Uncharacterized protein</fullName>
    </submittedName>
</protein>
<accession>A0A915JVY4</accession>
<organism evidence="1 2">
    <name type="scientific">Romanomermis culicivorax</name>
    <name type="common">Nematode worm</name>
    <dbReference type="NCBI Taxonomy" id="13658"/>
    <lineage>
        <taxon>Eukaryota</taxon>
        <taxon>Metazoa</taxon>
        <taxon>Ecdysozoa</taxon>
        <taxon>Nematoda</taxon>
        <taxon>Enoplea</taxon>
        <taxon>Dorylaimia</taxon>
        <taxon>Mermithida</taxon>
        <taxon>Mermithoidea</taxon>
        <taxon>Mermithidae</taxon>
        <taxon>Romanomermis</taxon>
    </lineage>
</organism>
<reference evidence="2" key="1">
    <citation type="submission" date="2022-11" db="UniProtKB">
        <authorList>
            <consortium name="WormBaseParasite"/>
        </authorList>
    </citation>
    <scope>IDENTIFICATION</scope>
</reference>
<dbReference type="AlphaFoldDB" id="A0A915JVY4"/>
<proteinExistence type="predicted"/>
<dbReference type="Proteomes" id="UP000887565">
    <property type="component" value="Unplaced"/>
</dbReference>
<name>A0A915JVY4_ROMCU</name>